<accession>A0A6B0SZT9</accession>
<evidence type="ECO:0000256" key="9">
    <source>
        <dbReference type="ARBA" id="ARBA00023315"/>
    </source>
</evidence>
<evidence type="ECO:0000256" key="8">
    <source>
        <dbReference type="ARBA" id="ARBA00023268"/>
    </source>
</evidence>
<dbReference type="CDD" id="cd04181">
    <property type="entry name" value="NTP_transferase"/>
    <property type="match status" value="1"/>
</dbReference>
<dbReference type="PROSITE" id="PS00101">
    <property type="entry name" value="HEXAPEP_TRANSFERASES"/>
    <property type="match status" value="2"/>
</dbReference>
<keyword evidence="7" id="KW-0548">Nucleotidyltransferase</keyword>
<evidence type="ECO:0000256" key="4">
    <source>
        <dbReference type="ARBA" id="ARBA00012457"/>
    </source>
</evidence>
<keyword evidence="9" id="KW-0012">Acyltransferase</keyword>
<evidence type="ECO:0000256" key="3">
    <source>
        <dbReference type="ARBA" id="ARBA00012225"/>
    </source>
</evidence>
<dbReference type="Gene3D" id="2.160.10.10">
    <property type="entry name" value="Hexapeptide repeat proteins"/>
    <property type="match status" value="1"/>
</dbReference>
<dbReference type="OrthoDB" id="15372at2157"/>
<dbReference type="InterPro" id="IPR005835">
    <property type="entry name" value="NTP_transferase_dom"/>
</dbReference>
<proteinExistence type="predicted"/>
<feature type="domain" description="Nucleotidyl transferase" evidence="12">
    <location>
        <begin position="6"/>
        <end position="207"/>
    </location>
</feature>
<dbReference type="AlphaFoldDB" id="A0A6B0SZT9"/>
<reference evidence="14 15" key="1">
    <citation type="submission" date="2019-12" db="EMBL/GenBank/DDBJ databases">
        <title>Isolation and characterization of three novel carbon monoxide-oxidizing members of Halobacteria from salione crusts and soils.</title>
        <authorList>
            <person name="Myers M.R."/>
            <person name="King G.M."/>
        </authorList>
    </citation>
    <scope>NUCLEOTIDE SEQUENCE [LARGE SCALE GENOMIC DNA]</scope>
    <source>
        <strain evidence="14 15">WSA2</strain>
    </source>
</reference>
<dbReference type="InterPro" id="IPR056729">
    <property type="entry name" value="GMPPB_C"/>
</dbReference>
<keyword evidence="15" id="KW-1185">Reference proteome</keyword>
<evidence type="ECO:0000256" key="2">
    <source>
        <dbReference type="ARBA" id="ARBA00005208"/>
    </source>
</evidence>
<keyword evidence="6 14" id="KW-0808">Transferase</keyword>
<dbReference type="Pfam" id="PF00483">
    <property type="entry name" value="NTP_transferase"/>
    <property type="match status" value="1"/>
</dbReference>
<dbReference type="Proteomes" id="UP000437065">
    <property type="component" value="Unassembled WGS sequence"/>
</dbReference>
<comment type="pathway">
    <text evidence="2">Nucleotide-sugar biosynthesis; UDP-N-acetyl-alpha-D-glucosamine biosynthesis; UDP-N-acetyl-alpha-D-glucosamine from N-acetyl-alpha-D-glucosamine 1-phosphate: step 1/1.</text>
</comment>
<evidence type="ECO:0000259" key="13">
    <source>
        <dbReference type="Pfam" id="PF25087"/>
    </source>
</evidence>
<dbReference type="InterPro" id="IPR011004">
    <property type="entry name" value="Trimer_LpxA-like_sf"/>
</dbReference>
<dbReference type="InterPro" id="IPR018357">
    <property type="entry name" value="Hexapep_transf_CS"/>
</dbReference>
<evidence type="ECO:0000256" key="10">
    <source>
        <dbReference type="ARBA" id="ARBA00048247"/>
    </source>
</evidence>
<comment type="caution">
    <text evidence="14">The sequence shown here is derived from an EMBL/GenBank/DDBJ whole genome shotgun (WGS) entry which is preliminary data.</text>
</comment>
<dbReference type="EC" id="2.7.7.23" evidence="4"/>
<dbReference type="EMBL" id="WUUS01000006">
    <property type="protein sequence ID" value="MXR41862.1"/>
    <property type="molecule type" value="Genomic_DNA"/>
</dbReference>
<feature type="domain" description="Mannose-1-phosphate guanyltransferase C-terminal" evidence="13">
    <location>
        <begin position="263"/>
        <end position="331"/>
    </location>
</feature>
<dbReference type="PANTHER" id="PTHR43584">
    <property type="entry name" value="NUCLEOTIDYL TRANSFERASE"/>
    <property type="match status" value="1"/>
</dbReference>
<evidence type="ECO:0000256" key="11">
    <source>
        <dbReference type="ARBA" id="ARBA00048493"/>
    </source>
</evidence>
<dbReference type="GO" id="GO:0003977">
    <property type="term" value="F:UDP-N-acetylglucosamine diphosphorylase activity"/>
    <property type="evidence" value="ECO:0007669"/>
    <property type="project" value="UniProtKB-EC"/>
</dbReference>
<evidence type="ECO:0000313" key="15">
    <source>
        <dbReference type="Proteomes" id="UP000437065"/>
    </source>
</evidence>
<evidence type="ECO:0000313" key="14">
    <source>
        <dbReference type="EMBL" id="MXR41862.1"/>
    </source>
</evidence>
<dbReference type="InterPro" id="IPR029044">
    <property type="entry name" value="Nucleotide-diphossugar_trans"/>
</dbReference>
<comment type="pathway">
    <text evidence="1">Nucleotide-sugar biosynthesis; UDP-N-acetyl-alpha-D-glucosamine biosynthesis; N-acetyl-alpha-D-glucosamine 1-phosphate from alpha-D-glucosamine 6-phosphate (route II): step 2/2.</text>
</comment>
<evidence type="ECO:0000256" key="7">
    <source>
        <dbReference type="ARBA" id="ARBA00022695"/>
    </source>
</evidence>
<dbReference type="EC" id="2.3.1.157" evidence="3"/>
<comment type="catalytic activity">
    <reaction evidence="11">
        <text>N-acetyl-alpha-D-glucosamine 1-phosphate + UTP + H(+) = UDP-N-acetyl-alpha-D-glucosamine + diphosphate</text>
        <dbReference type="Rhea" id="RHEA:13509"/>
        <dbReference type="ChEBI" id="CHEBI:15378"/>
        <dbReference type="ChEBI" id="CHEBI:33019"/>
        <dbReference type="ChEBI" id="CHEBI:46398"/>
        <dbReference type="ChEBI" id="CHEBI:57705"/>
        <dbReference type="ChEBI" id="CHEBI:57776"/>
        <dbReference type="EC" id="2.7.7.23"/>
    </reaction>
</comment>
<evidence type="ECO:0000259" key="12">
    <source>
        <dbReference type="Pfam" id="PF00483"/>
    </source>
</evidence>
<dbReference type="GO" id="GO:0019134">
    <property type="term" value="F:glucosamine-1-phosphate N-acetyltransferase activity"/>
    <property type="evidence" value="ECO:0007669"/>
    <property type="project" value="UniProtKB-EC"/>
</dbReference>
<dbReference type="SUPFAM" id="SSF51161">
    <property type="entry name" value="Trimeric LpxA-like enzymes"/>
    <property type="match status" value="1"/>
</dbReference>
<comment type="catalytic activity">
    <reaction evidence="10">
        <text>alpha-D-glucosamine 1-phosphate + acetyl-CoA = N-acetyl-alpha-D-glucosamine 1-phosphate + CoA + H(+)</text>
        <dbReference type="Rhea" id="RHEA:13725"/>
        <dbReference type="ChEBI" id="CHEBI:15378"/>
        <dbReference type="ChEBI" id="CHEBI:57287"/>
        <dbReference type="ChEBI" id="CHEBI:57288"/>
        <dbReference type="ChEBI" id="CHEBI:57776"/>
        <dbReference type="ChEBI" id="CHEBI:58516"/>
        <dbReference type="EC" id="2.3.1.157"/>
    </reaction>
</comment>
<dbReference type="RefSeq" id="WP_159667048.1">
    <property type="nucleotide sequence ID" value="NZ_WUUS01000006.1"/>
</dbReference>
<dbReference type="Pfam" id="PF25087">
    <property type="entry name" value="GMPPB_C"/>
    <property type="match status" value="1"/>
</dbReference>
<dbReference type="InterPro" id="IPR050065">
    <property type="entry name" value="GlmU-like"/>
</dbReference>
<name>A0A6B0SZT9_9EURY</name>
<keyword evidence="8" id="KW-0511">Multifunctional enzyme</keyword>
<sequence>MSINSAVVLAAGEGQRLRPLTKYRPKPMLPAANRPILEYVLDALIDAGIDDLHIVVGYEADRVQNHFGPTYRNRTITYHTQEKQLGSGHALLQARDGLDGDFLVVNGDEVVDTETVAAVVDAHSAADVCTLAVVESAEAPLYGAVTLEGSTVSELIEKPGTGAYRLLNAGVYAFGPSFLSTVEAVDRADGELALTDGIADLIDRGGHVRGVRADGLHSEVTYPWDLTALASTLLADGRVNEPEAEPGVYVADSASIAEDAVLYGPIVVGPDAVVEPGAVVGPDAAVGPNVTVESGAVVRRSVVDTDTRVGANATLVDSITGQGVEIGAGATAPGGPADVRVGDRVHEDERLGCVLADRARLGGGATVRPGLLVGPGADIAAGVTLHRSVDEDTEVQG</sequence>
<evidence type="ECO:0000256" key="1">
    <source>
        <dbReference type="ARBA" id="ARBA00005166"/>
    </source>
</evidence>
<protein>
    <recommendedName>
        <fullName evidence="5">Bifunctional protein GlmU</fullName>
        <ecNumber evidence="3">2.3.1.157</ecNumber>
        <ecNumber evidence="4">2.7.7.23</ecNumber>
    </recommendedName>
</protein>
<dbReference type="Gene3D" id="3.90.550.10">
    <property type="entry name" value="Spore Coat Polysaccharide Biosynthesis Protein SpsA, Chain A"/>
    <property type="match status" value="1"/>
</dbReference>
<evidence type="ECO:0000256" key="5">
    <source>
        <dbReference type="ARBA" id="ARBA00013414"/>
    </source>
</evidence>
<dbReference type="SUPFAM" id="SSF53448">
    <property type="entry name" value="Nucleotide-diphospho-sugar transferases"/>
    <property type="match status" value="1"/>
</dbReference>
<organism evidence="14 15">
    <name type="scientific">Halobaculum saliterrae</name>
    <dbReference type="NCBI Taxonomy" id="2073113"/>
    <lineage>
        <taxon>Archaea</taxon>
        <taxon>Methanobacteriati</taxon>
        <taxon>Methanobacteriota</taxon>
        <taxon>Stenosarchaea group</taxon>
        <taxon>Halobacteria</taxon>
        <taxon>Halobacteriales</taxon>
        <taxon>Haloferacaceae</taxon>
        <taxon>Halobaculum</taxon>
    </lineage>
</organism>
<gene>
    <name evidence="14" type="ORF">GRX01_11005</name>
</gene>
<dbReference type="PANTHER" id="PTHR43584:SF8">
    <property type="entry name" value="N-ACETYLMURAMATE ALPHA-1-PHOSPHATE URIDYLYLTRANSFERASE"/>
    <property type="match status" value="1"/>
</dbReference>
<evidence type="ECO:0000256" key="6">
    <source>
        <dbReference type="ARBA" id="ARBA00022679"/>
    </source>
</evidence>